<accession>A0A318U1A6</accession>
<dbReference type="AlphaFoldDB" id="A0A318U1A6"/>
<feature type="signal peptide" evidence="1">
    <location>
        <begin position="1"/>
        <end position="22"/>
    </location>
</feature>
<organism evidence="3 4">
    <name type="scientific">Ureibacillus chungkukjangi</name>
    <dbReference type="NCBI Taxonomy" id="1202712"/>
    <lineage>
        <taxon>Bacteria</taxon>
        <taxon>Bacillati</taxon>
        <taxon>Bacillota</taxon>
        <taxon>Bacilli</taxon>
        <taxon>Bacillales</taxon>
        <taxon>Caryophanaceae</taxon>
        <taxon>Ureibacillus</taxon>
    </lineage>
</organism>
<reference evidence="3 4" key="1">
    <citation type="submission" date="2018-06" db="EMBL/GenBank/DDBJ databases">
        <title>Genomic Encyclopedia of Archaeal and Bacterial Type Strains, Phase II (KMG-II): from individual species to whole genera.</title>
        <authorList>
            <person name="Goeker M."/>
        </authorList>
    </citation>
    <scope>NUCLEOTIDE SEQUENCE [LARGE SCALE GENOMIC DNA]</scope>
    <source>
        <strain evidence="3 4">KACC 16626</strain>
    </source>
</reference>
<keyword evidence="4" id="KW-1185">Reference proteome</keyword>
<dbReference type="RefSeq" id="WP_306460153.1">
    <property type="nucleotide sequence ID" value="NZ_PYWJ01000008.1"/>
</dbReference>
<dbReference type="Pfam" id="PF10026">
    <property type="entry name" value="DUF2268"/>
    <property type="match status" value="1"/>
</dbReference>
<gene>
    <name evidence="3" type="ORF">BJ095_101254</name>
</gene>
<dbReference type="GO" id="GO:0008233">
    <property type="term" value="F:peptidase activity"/>
    <property type="evidence" value="ECO:0007669"/>
    <property type="project" value="UniProtKB-KW"/>
</dbReference>
<evidence type="ECO:0000256" key="1">
    <source>
        <dbReference type="SAM" id="SignalP"/>
    </source>
</evidence>
<dbReference type="Proteomes" id="UP000247416">
    <property type="component" value="Unassembled WGS sequence"/>
</dbReference>
<sequence length="319" mass="37006">MKLKSKTSVFFMVFLLLFTLTACTQAEKSKEELNTDDIEIMYTFENPQTKQKFKIIHANQLFERYIEETKGDPSNGTLEKYKEEVIQPIYKDCFKNAEYLYMAEDLLGDVPNRLTELEIISENLETRKIEINELIQESLLKSAELLPSQEEVAVCVLPSTHDVHMITVGAGKIIIPYNGYFSDDFIKVGVAHEYHHSFWTQKYLNNHFGTVLDNLIFEGKAVMFEKTVYPELESSTSVDLTYNKELWSKVEPDLNKQDLNRSLEIIIGGKDLPDLYGYSEGYKMVKSYLDLYPTLTPEEWTALTAQDIFEKGKYIEHYQ</sequence>
<evidence type="ECO:0000313" key="4">
    <source>
        <dbReference type="Proteomes" id="UP000247416"/>
    </source>
</evidence>
<protein>
    <submittedName>
        <fullName evidence="3">Putative Zn-dependent protease DUF2268</fullName>
    </submittedName>
</protein>
<proteinExistence type="predicted"/>
<name>A0A318U1A6_9BACL</name>
<dbReference type="PROSITE" id="PS51257">
    <property type="entry name" value="PROKAR_LIPOPROTEIN"/>
    <property type="match status" value="1"/>
</dbReference>
<dbReference type="EMBL" id="QJTJ01000001">
    <property type="protein sequence ID" value="PYF09028.1"/>
    <property type="molecule type" value="Genomic_DNA"/>
</dbReference>
<evidence type="ECO:0000313" key="3">
    <source>
        <dbReference type="EMBL" id="PYF09028.1"/>
    </source>
</evidence>
<keyword evidence="3" id="KW-0645">Protease</keyword>
<dbReference type="InterPro" id="IPR018728">
    <property type="entry name" value="DUF2268"/>
</dbReference>
<comment type="caution">
    <text evidence="3">The sequence shown here is derived from an EMBL/GenBank/DDBJ whole genome shotgun (WGS) entry which is preliminary data.</text>
</comment>
<dbReference type="GO" id="GO:0006508">
    <property type="term" value="P:proteolysis"/>
    <property type="evidence" value="ECO:0007669"/>
    <property type="project" value="UniProtKB-KW"/>
</dbReference>
<evidence type="ECO:0000259" key="2">
    <source>
        <dbReference type="Pfam" id="PF10026"/>
    </source>
</evidence>
<feature type="domain" description="DUF2268" evidence="2">
    <location>
        <begin position="134"/>
        <end position="309"/>
    </location>
</feature>
<feature type="chain" id="PRO_5038403472" evidence="1">
    <location>
        <begin position="23"/>
        <end position="319"/>
    </location>
</feature>
<keyword evidence="3" id="KW-0378">Hydrolase</keyword>
<keyword evidence="1" id="KW-0732">Signal</keyword>